<dbReference type="AlphaFoldDB" id="A0A1I1J253"/>
<keyword evidence="4" id="KW-0238">DNA-binding</keyword>
<feature type="domain" description="Response regulatory" evidence="2">
    <location>
        <begin position="2"/>
        <end position="115"/>
    </location>
</feature>
<dbReference type="STRING" id="927664.SAMN05421780_10588"/>
<dbReference type="InterPro" id="IPR011006">
    <property type="entry name" value="CheY-like_superfamily"/>
</dbReference>
<feature type="modified residue" description="4-aspartylphosphate" evidence="1">
    <location>
        <position position="55"/>
    </location>
</feature>
<dbReference type="FunFam" id="3.40.50.2300:FF:000361">
    <property type="entry name" value="Two-component system response regulator"/>
    <property type="match status" value="1"/>
</dbReference>
<dbReference type="GO" id="GO:0003677">
    <property type="term" value="F:DNA binding"/>
    <property type="evidence" value="ECO:0007669"/>
    <property type="project" value="UniProtKB-KW"/>
</dbReference>
<dbReference type="Pfam" id="PF00072">
    <property type="entry name" value="Response_reg"/>
    <property type="match status" value="1"/>
</dbReference>
<feature type="domain" description="HTH LytTR-type" evidence="3">
    <location>
        <begin position="177"/>
        <end position="259"/>
    </location>
</feature>
<dbReference type="PROSITE" id="PS50110">
    <property type="entry name" value="RESPONSE_REGULATORY"/>
    <property type="match status" value="1"/>
</dbReference>
<evidence type="ECO:0000313" key="5">
    <source>
        <dbReference type="Proteomes" id="UP000199514"/>
    </source>
</evidence>
<evidence type="ECO:0000259" key="2">
    <source>
        <dbReference type="PROSITE" id="PS50110"/>
    </source>
</evidence>
<dbReference type="PANTHER" id="PTHR37299:SF1">
    <property type="entry name" value="STAGE 0 SPORULATION PROTEIN A HOMOLOG"/>
    <property type="match status" value="1"/>
</dbReference>
<evidence type="ECO:0000256" key="1">
    <source>
        <dbReference type="PROSITE-ProRule" id="PRU00169"/>
    </source>
</evidence>
<protein>
    <submittedName>
        <fullName evidence="4">DNA-binding response regulator, LytR/AlgR family</fullName>
    </submittedName>
</protein>
<dbReference type="PROSITE" id="PS50930">
    <property type="entry name" value="HTH_LYTTR"/>
    <property type="match status" value="1"/>
</dbReference>
<dbReference type="SMART" id="SM00448">
    <property type="entry name" value="REC"/>
    <property type="match status" value="1"/>
</dbReference>
<evidence type="ECO:0000259" key="3">
    <source>
        <dbReference type="PROSITE" id="PS50930"/>
    </source>
</evidence>
<gene>
    <name evidence="4" type="ORF">SAMN05421780_10588</name>
</gene>
<reference evidence="4 5" key="1">
    <citation type="submission" date="2016-10" db="EMBL/GenBank/DDBJ databases">
        <authorList>
            <person name="de Groot N.N."/>
        </authorList>
    </citation>
    <scope>NUCLEOTIDE SEQUENCE [LARGE SCALE GENOMIC DNA]</scope>
    <source>
        <strain evidence="4 5">DSM 6793</strain>
    </source>
</reference>
<dbReference type="Gene3D" id="2.40.50.1020">
    <property type="entry name" value="LytTr DNA-binding domain"/>
    <property type="match status" value="1"/>
</dbReference>
<proteinExistence type="predicted"/>
<sequence>MKAVIVEDEPLVARDLTKLLAQVAPDLEIVTKLGSVEDAVQWFAHNPQPDLVFMDVQLSDGVSFSIFDQTRIEVPVIFTTAYNEYAIRAFKVNSIDYLLKPIDREDLIRSMDKFKHLRELQNGSQSQSQSVEELVKLLKSPVTETPRYKERFMVQYRNSMMPVASNKVSYFVKDELIYLVTEDQQRYICEYETMDELEQLLDPRTFFRANRQYIIRLEAVESFKSGFNGKLVVKLKGGASTPEIDISREKATLFKAWLD</sequence>
<dbReference type="GO" id="GO:0000156">
    <property type="term" value="F:phosphorelay response regulator activity"/>
    <property type="evidence" value="ECO:0007669"/>
    <property type="project" value="InterPro"/>
</dbReference>
<dbReference type="SUPFAM" id="SSF52172">
    <property type="entry name" value="CheY-like"/>
    <property type="match status" value="1"/>
</dbReference>
<dbReference type="Proteomes" id="UP000199514">
    <property type="component" value="Unassembled WGS sequence"/>
</dbReference>
<dbReference type="PANTHER" id="PTHR37299">
    <property type="entry name" value="TRANSCRIPTIONAL REGULATOR-RELATED"/>
    <property type="match status" value="1"/>
</dbReference>
<dbReference type="Gene3D" id="3.40.50.2300">
    <property type="match status" value="1"/>
</dbReference>
<evidence type="ECO:0000313" key="4">
    <source>
        <dbReference type="EMBL" id="SFC39540.1"/>
    </source>
</evidence>
<dbReference type="OrthoDB" id="646623at2"/>
<dbReference type="EMBL" id="FOLE01000005">
    <property type="protein sequence ID" value="SFC39540.1"/>
    <property type="molecule type" value="Genomic_DNA"/>
</dbReference>
<keyword evidence="5" id="KW-1185">Reference proteome</keyword>
<dbReference type="SMART" id="SM00850">
    <property type="entry name" value="LytTR"/>
    <property type="match status" value="1"/>
</dbReference>
<dbReference type="InterPro" id="IPR046947">
    <property type="entry name" value="LytR-like"/>
</dbReference>
<name>A0A1I1J253_9BACT</name>
<dbReference type="InterPro" id="IPR001789">
    <property type="entry name" value="Sig_transdc_resp-reg_receiver"/>
</dbReference>
<dbReference type="RefSeq" id="WP_091511590.1">
    <property type="nucleotide sequence ID" value="NZ_FOLE01000005.1"/>
</dbReference>
<dbReference type="Pfam" id="PF04397">
    <property type="entry name" value="LytTR"/>
    <property type="match status" value="1"/>
</dbReference>
<accession>A0A1I1J253</accession>
<dbReference type="InterPro" id="IPR007492">
    <property type="entry name" value="LytTR_DNA-bd_dom"/>
</dbReference>
<keyword evidence="1" id="KW-0597">Phosphoprotein</keyword>
<organism evidence="4 5">
    <name type="scientific">Flexibacter flexilis DSM 6793</name>
    <dbReference type="NCBI Taxonomy" id="927664"/>
    <lineage>
        <taxon>Bacteria</taxon>
        <taxon>Pseudomonadati</taxon>
        <taxon>Bacteroidota</taxon>
        <taxon>Cytophagia</taxon>
        <taxon>Cytophagales</taxon>
        <taxon>Flexibacteraceae</taxon>
        <taxon>Flexibacter</taxon>
    </lineage>
</organism>